<dbReference type="InterPro" id="IPR036428">
    <property type="entry name" value="PCD_sf"/>
</dbReference>
<comment type="caution">
    <text evidence="8">The sequence shown here is derived from an EMBL/GenBank/DDBJ whole genome shotgun (WGS) entry which is preliminary data.</text>
</comment>
<evidence type="ECO:0000313" key="9">
    <source>
        <dbReference type="Proteomes" id="UP001482520"/>
    </source>
</evidence>
<proteinExistence type="inferred from homology"/>
<dbReference type="PANTHER" id="PTHR12599:SF0">
    <property type="entry name" value="PTERIN-4-ALPHA-CARBINOLAMINE DEHYDRATASE"/>
    <property type="match status" value="1"/>
</dbReference>
<name>A0ABV1P040_9ACTN</name>
<comment type="catalytic activity">
    <reaction evidence="1">
        <text>(4aS,6R)-4a-hydroxy-L-erythro-5,6,7,8-tetrahydrobiopterin = (6R)-L-erythro-6,7-dihydrobiopterin + H2O</text>
        <dbReference type="Rhea" id="RHEA:11920"/>
        <dbReference type="ChEBI" id="CHEBI:15377"/>
        <dbReference type="ChEBI" id="CHEBI:15642"/>
        <dbReference type="ChEBI" id="CHEBI:43120"/>
        <dbReference type="EC" id="4.2.1.96"/>
    </reaction>
</comment>
<evidence type="ECO:0000256" key="1">
    <source>
        <dbReference type="ARBA" id="ARBA00001554"/>
    </source>
</evidence>
<dbReference type="GO" id="GO:0008124">
    <property type="term" value="F:4-alpha-hydroxytetrahydrobiopterin dehydratase activity"/>
    <property type="evidence" value="ECO:0007669"/>
    <property type="project" value="UniProtKB-EC"/>
</dbReference>
<protein>
    <recommendedName>
        <fullName evidence="4">Putative pterin-4-alpha-carbinolamine dehydratase</fullName>
        <ecNumber evidence="3">4.2.1.96</ecNumber>
    </recommendedName>
</protein>
<dbReference type="PANTHER" id="PTHR12599">
    <property type="entry name" value="PTERIN-4-ALPHA-CARBINOLAMINE DEHYDRATASE"/>
    <property type="match status" value="1"/>
</dbReference>
<sequence>MSSDTTQTDTTDDQQTDPDKQVLTGHDVAEALLEEWRFVLGRLHARFRTGDFSTGARLVAAIADAADAVDHHPDVDLRYPHVDVVLSSHDVGGITRRDLRLAATITDLAGQVGAEPAPHEVQALEWALDTPDPSRIKPFWAAVLGLDPSAGKDDEVLDGDGRSALWFQRSTDSAADGAADGATDSAATGSDGGAADRAGTSGQRFHLDVTVPPELAEKRVRAAVEAGGTLVNDGYAPAFWVLADAEGNHACVCTWLGRDGSATAPPADEA</sequence>
<dbReference type="InterPro" id="IPR029068">
    <property type="entry name" value="Glyas_Bleomycin-R_OHBP_Dase"/>
</dbReference>
<dbReference type="InterPro" id="IPR001533">
    <property type="entry name" value="Pterin_deHydtase"/>
</dbReference>
<evidence type="ECO:0000313" key="8">
    <source>
        <dbReference type="EMBL" id="MEQ7848093.1"/>
    </source>
</evidence>
<dbReference type="Gene3D" id="3.10.180.10">
    <property type="entry name" value="2,3-Dihydroxybiphenyl 1,2-Dioxygenase, domain 1"/>
    <property type="match status" value="1"/>
</dbReference>
<dbReference type="Proteomes" id="UP001482520">
    <property type="component" value="Unassembled WGS sequence"/>
</dbReference>
<evidence type="ECO:0000256" key="3">
    <source>
        <dbReference type="ARBA" id="ARBA00013252"/>
    </source>
</evidence>
<dbReference type="Pfam" id="PF01329">
    <property type="entry name" value="Pterin_4a"/>
    <property type="match status" value="1"/>
</dbReference>
<evidence type="ECO:0000256" key="2">
    <source>
        <dbReference type="ARBA" id="ARBA00006472"/>
    </source>
</evidence>
<accession>A0ABV1P040</accession>
<dbReference type="SUPFAM" id="SSF54593">
    <property type="entry name" value="Glyoxalase/Bleomycin resistance protein/Dihydroxybiphenyl dioxygenase"/>
    <property type="match status" value="1"/>
</dbReference>
<dbReference type="EMBL" id="JBEGDP010000013">
    <property type="protein sequence ID" value="MEQ7848093.1"/>
    <property type="molecule type" value="Genomic_DNA"/>
</dbReference>
<dbReference type="SUPFAM" id="SSF55248">
    <property type="entry name" value="PCD-like"/>
    <property type="match status" value="1"/>
</dbReference>
<dbReference type="EC" id="4.2.1.96" evidence="3"/>
<dbReference type="Pfam" id="PF18029">
    <property type="entry name" value="Glyoxalase_6"/>
    <property type="match status" value="1"/>
</dbReference>
<evidence type="ECO:0000259" key="7">
    <source>
        <dbReference type="Pfam" id="PF18029"/>
    </source>
</evidence>
<reference evidence="8 9" key="1">
    <citation type="submission" date="2024-02" db="EMBL/GenBank/DDBJ databases">
        <title>Full genome sequence of Nocardioides kribbensis.</title>
        <authorList>
            <person name="Poletto B.L."/>
            <person name="Silva G."/>
            <person name="Galante D."/>
            <person name="Campos K.R."/>
            <person name="Santos M.B.N."/>
            <person name="Sacchi C.T."/>
        </authorList>
    </citation>
    <scope>NUCLEOTIDE SEQUENCE [LARGE SCALE GENOMIC DNA]</scope>
    <source>
        <strain evidence="8 9">O4R</strain>
    </source>
</reference>
<gene>
    <name evidence="8" type="ORF">V6R90_12485</name>
</gene>
<feature type="compositionally biased region" description="Low complexity" evidence="6">
    <location>
        <begin position="173"/>
        <end position="202"/>
    </location>
</feature>
<feature type="region of interest" description="Disordered" evidence="6">
    <location>
        <begin position="173"/>
        <end position="204"/>
    </location>
</feature>
<dbReference type="Gene3D" id="3.30.1360.20">
    <property type="entry name" value="Transcriptional coactivator/pterin dehydratase"/>
    <property type="match status" value="1"/>
</dbReference>
<dbReference type="CDD" id="cd00488">
    <property type="entry name" value="PCD_DCoH"/>
    <property type="match status" value="1"/>
</dbReference>
<evidence type="ECO:0000256" key="5">
    <source>
        <dbReference type="ARBA" id="ARBA00023239"/>
    </source>
</evidence>
<evidence type="ECO:0000256" key="4">
    <source>
        <dbReference type="ARBA" id="ARBA00021735"/>
    </source>
</evidence>
<feature type="region of interest" description="Disordered" evidence="6">
    <location>
        <begin position="1"/>
        <end position="21"/>
    </location>
</feature>
<dbReference type="RefSeq" id="WP_349804865.1">
    <property type="nucleotide sequence ID" value="NZ_JBEGDP010000013.1"/>
</dbReference>
<evidence type="ECO:0000256" key="6">
    <source>
        <dbReference type="SAM" id="MobiDB-lite"/>
    </source>
</evidence>
<comment type="similarity">
    <text evidence="2">Belongs to the pterin-4-alpha-carbinolamine dehydratase family.</text>
</comment>
<organism evidence="8 9">
    <name type="scientific">Nocardioides kribbensis</name>
    <dbReference type="NCBI Taxonomy" id="305517"/>
    <lineage>
        <taxon>Bacteria</taxon>
        <taxon>Bacillati</taxon>
        <taxon>Actinomycetota</taxon>
        <taxon>Actinomycetes</taxon>
        <taxon>Propionibacteriales</taxon>
        <taxon>Nocardioidaceae</taxon>
        <taxon>Nocardioides</taxon>
    </lineage>
</organism>
<keyword evidence="5 8" id="KW-0456">Lyase</keyword>
<keyword evidence="9" id="KW-1185">Reference proteome</keyword>
<feature type="domain" description="Glyoxalase-like" evidence="7">
    <location>
        <begin position="127"/>
        <end position="253"/>
    </location>
</feature>
<dbReference type="InterPro" id="IPR041581">
    <property type="entry name" value="Glyoxalase_6"/>
</dbReference>